<comment type="caution">
    <text evidence="1">The sequence shown here is derived from an EMBL/GenBank/DDBJ whole genome shotgun (WGS) entry which is preliminary data.</text>
</comment>
<dbReference type="Proteomes" id="UP000592820">
    <property type="component" value="Unassembled WGS sequence"/>
</dbReference>
<sequence length="50" mass="5405">GLIAAGFAVHLANTAAIKQYEGLKYAGDERDELRDIRQPAGRFRSGVACK</sequence>
<evidence type="ECO:0000313" key="1">
    <source>
        <dbReference type="EMBL" id="MBB5404444.1"/>
    </source>
</evidence>
<accession>A0A7W8P4H9</accession>
<dbReference type="AlphaFoldDB" id="A0A7W8P4H9"/>
<name>A0A7W8P4H9_9BURK</name>
<protein>
    <submittedName>
        <fullName evidence="1">Uncharacterized protein</fullName>
    </submittedName>
</protein>
<reference evidence="1 2" key="1">
    <citation type="submission" date="2020-08" db="EMBL/GenBank/DDBJ databases">
        <title>Genomic Encyclopedia of Type Strains, Phase IV (KMG-V): Genome sequencing to study the core and pangenomes of soil and plant-associated prokaryotes.</title>
        <authorList>
            <person name="Whitman W."/>
        </authorList>
    </citation>
    <scope>NUCLEOTIDE SEQUENCE [LARGE SCALE GENOMIC DNA]</scope>
    <source>
        <strain evidence="1 2">JPY162</strain>
    </source>
</reference>
<dbReference type="EMBL" id="JACHDE010000020">
    <property type="protein sequence ID" value="MBB5404444.1"/>
    <property type="molecule type" value="Genomic_DNA"/>
</dbReference>
<gene>
    <name evidence="1" type="ORF">HDG41_006540</name>
</gene>
<proteinExistence type="predicted"/>
<organism evidence="1 2">
    <name type="scientific">Paraburkholderia youngii</name>
    <dbReference type="NCBI Taxonomy" id="2782701"/>
    <lineage>
        <taxon>Bacteria</taxon>
        <taxon>Pseudomonadati</taxon>
        <taxon>Pseudomonadota</taxon>
        <taxon>Betaproteobacteria</taxon>
        <taxon>Burkholderiales</taxon>
        <taxon>Burkholderiaceae</taxon>
        <taxon>Paraburkholderia</taxon>
    </lineage>
</organism>
<evidence type="ECO:0000313" key="2">
    <source>
        <dbReference type="Proteomes" id="UP000592820"/>
    </source>
</evidence>
<feature type="non-terminal residue" evidence="1">
    <location>
        <position position="1"/>
    </location>
</feature>